<reference evidence="3" key="1">
    <citation type="submission" date="2023-01" db="EMBL/GenBank/DDBJ databases">
        <title>Exophiala dermititidis isolated from Cystic Fibrosis Patient.</title>
        <authorList>
            <person name="Kurbessoian T."/>
            <person name="Crocker A."/>
            <person name="Murante D."/>
            <person name="Hogan D.A."/>
            <person name="Stajich J.E."/>
        </authorList>
    </citation>
    <scope>NUCLEOTIDE SEQUENCE</scope>
    <source>
        <strain evidence="3">Ex8</strain>
    </source>
</reference>
<dbReference type="EMBL" id="JAJGCB010000003">
    <property type="protein sequence ID" value="KAJ8994184.1"/>
    <property type="molecule type" value="Genomic_DNA"/>
</dbReference>
<feature type="region of interest" description="Disordered" evidence="2">
    <location>
        <begin position="1"/>
        <end position="34"/>
    </location>
</feature>
<dbReference type="PANTHER" id="PTHR12790:SF0">
    <property type="entry name" value="RNA POLYMERASE I-SPECIFIC TRANSCRIPTION INITIATION FACTOR RRN3-RELATED"/>
    <property type="match status" value="1"/>
</dbReference>
<feature type="region of interest" description="Disordered" evidence="2">
    <location>
        <begin position="310"/>
        <end position="349"/>
    </location>
</feature>
<dbReference type="InterPro" id="IPR007991">
    <property type="entry name" value="RNA_pol_I_trans_ini_fac_RRN3"/>
</dbReference>
<dbReference type="GO" id="GO:0006361">
    <property type="term" value="P:transcription initiation at RNA polymerase I promoter"/>
    <property type="evidence" value="ECO:0007669"/>
    <property type="project" value="InterPro"/>
</dbReference>
<evidence type="ECO:0000313" key="4">
    <source>
        <dbReference type="Proteomes" id="UP001161757"/>
    </source>
</evidence>
<dbReference type="Proteomes" id="UP001161757">
    <property type="component" value="Unassembled WGS sequence"/>
</dbReference>
<dbReference type="GO" id="GO:0001181">
    <property type="term" value="F:RNA polymerase I general transcription initiation factor activity"/>
    <property type="evidence" value="ECO:0007669"/>
    <property type="project" value="InterPro"/>
</dbReference>
<feature type="region of interest" description="Disordered" evidence="2">
    <location>
        <begin position="647"/>
        <end position="691"/>
    </location>
</feature>
<dbReference type="GO" id="GO:0001042">
    <property type="term" value="F:RNA polymerase I core binding"/>
    <property type="evidence" value="ECO:0007669"/>
    <property type="project" value="TreeGrafter"/>
</dbReference>
<gene>
    <name evidence="3" type="primary">RRN3</name>
    <name evidence="3" type="ORF">HRR80_002679</name>
</gene>
<dbReference type="PANTHER" id="PTHR12790">
    <property type="entry name" value="TRANSCRIPTION INITIATION FACTOR IA RRN3"/>
    <property type="match status" value="1"/>
</dbReference>
<feature type="compositionally biased region" description="Polar residues" evidence="2">
    <location>
        <begin position="13"/>
        <end position="22"/>
    </location>
</feature>
<accession>A0AAN6IWS3</accession>
<evidence type="ECO:0000256" key="2">
    <source>
        <dbReference type="SAM" id="MobiDB-lite"/>
    </source>
</evidence>
<comment type="caution">
    <text evidence="3">The sequence shown here is derived from an EMBL/GenBank/DDBJ whole genome shotgun (WGS) entry which is preliminary data.</text>
</comment>
<feature type="compositionally biased region" description="Acidic residues" evidence="2">
    <location>
        <begin position="319"/>
        <end position="342"/>
    </location>
</feature>
<sequence>MLAPPHRRPALTATISRPSLPSKTVRPQVVQRRSTLKRSIDETGFMDAPSSPSKRSRVTFDSDVEIVSADDDEELDPLVVKEQVRRAIERHRLKDDEGYERIKGYFTTSHEKPNAPSTKALRIHLQAVLANVTALTKDCSGLVNSILYSEWVGRDEAYYALFVRFLNNLAAAQRGYQHKIMSVLVELLGPQKTRRIAGSSPVRQRTIHRRALQAIQHITVNVPSSPAALADRVSSRLEFDFQKSEERMTYIRNFMEMINYVPELTSEILNCVLRELIKLDVSVQVDLDEEEDDAEDDILNHMSSSQTLVPSQDMFKGDLDDEDNDDMSTTDESDIDEDEDVDPATARRQKLKDDIKQVDMIMDILFQYYAKLTTSGPLQDRDTAVEQLISQFHTHILPTYRARHPQFLVFHFAQSDPIIVDRFVTSCVAVLVDKRQPHLLRHSAAAYFSGFVGRGAHVSPQVVQDCLNLLCDHLTILRKSYEPGCRGPDIKRYGDFYAAFQAILYIFCFRWRDIASASSDDDSDFDVDEDEVETYHFSETLREALRAAIYSPLNPLRVCTPVIVDQFAKLTHALQLFYVYPKLEENRHVRVTSHWRSISDLDISNPDRDLSWVGDNGMLEGYFPYDPYHLPLSKHWIEGDYVEWKGIPGDEADDTDSEEDADMDFGGMEDEEENHESRGNLAGADDESDDE</sequence>
<protein>
    <submittedName>
        <fullName evidence="3">DNA independent RNA polymerase I transcription factor</fullName>
    </submittedName>
</protein>
<comment type="similarity">
    <text evidence="1">Belongs to the RRN3 family.</text>
</comment>
<organism evidence="3 4">
    <name type="scientific">Exophiala dermatitidis</name>
    <name type="common">Black yeast-like fungus</name>
    <name type="synonym">Wangiella dermatitidis</name>
    <dbReference type="NCBI Taxonomy" id="5970"/>
    <lineage>
        <taxon>Eukaryota</taxon>
        <taxon>Fungi</taxon>
        <taxon>Dikarya</taxon>
        <taxon>Ascomycota</taxon>
        <taxon>Pezizomycotina</taxon>
        <taxon>Eurotiomycetes</taxon>
        <taxon>Chaetothyriomycetidae</taxon>
        <taxon>Chaetothyriales</taxon>
        <taxon>Herpotrichiellaceae</taxon>
        <taxon>Exophiala</taxon>
    </lineage>
</organism>
<evidence type="ECO:0000256" key="1">
    <source>
        <dbReference type="ARBA" id="ARBA00010098"/>
    </source>
</evidence>
<evidence type="ECO:0000313" key="3">
    <source>
        <dbReference type="EMBL" id="KAJ8994184.1"/>
    </source>
</evidence>
<dbReference type="GO" id="GO:0005634">
    <property type="term" value="C:nucleus"/>
    <property type="evidence" value="ECO:0007669"/>
    <property type="project" value="TreeGrafter"/>
</dbReference>
<feature type="compositionally biased region" description="Acidic residues" evidence="2">
    <location>
        <begin position="650"/>
        <end position="674"/>
    </location>
</feature>
<dbReference type="Pfam" id="PF05327">
    <property type="entry name" value="RRN3"/>
    <property type="match status" value="1"/>
</dbReference>
<proteinExistence type="inferred from homology"/>
<dbReference type="AlphaFoldDB" id="A0AAN6IWS3"/>
<name>A0AAN6IWS3_EXODE</name>